<sequence length="88" mass="10611">MEIWLEKSLALVKNSSINLDDIDYKNMIYLFYEYFSDRNLAKFISCLYDLDETILLNEIYHVIANKEYDLDEVERIMVCLRKWILSMG</sequence>
<protein>
    <recommendedName>
        <fullName evidence="3">Colicin D immunity protein domain-containing protein</fullName>
    </recommendedName>
</protein>
<name>A0ABZ2QDA9_9FLAO</name>
<evidence type="ECO:0000313" key="1">
    <source>
        <dbReference type="EMBL" id="WXK52309.1"/>
    </source>
</evidence>
<evidence type="ECO:0008006" key="3">
    <source>
        <dbReference type="Google" id="ProtNLM"/>
    </source>
</evidence>
<dbReference type="EMBL" id="CP147988">
    <property type="protein sequence ID" value="WXK52309.1"/>
    <property type="molecule type" value="Genomic_DNA"/>
</dbReference>
<evidence type="ECO:0000313" key="2">
    <source>
        <dbReference type="Proteomes" id="UP001447857"/>
    </source>
</evidence>
<proteinExistence type="predicted"/>
<reference evidence="1 2" key="1">
    <citation type="submission" date="2024-02" db="EMBL/GenBank/DDBJ databases">
        <title>complete genome of Flavobacterium ginsenosidimutans Str. YTB16.</title>
        <authorList>
            <person name="Wang Q."/>
        </authorList>
    </citation>
    <scope>NUCLEOTIDE SEQUENCE [LARGE SCALE GENOMIC DNA]</scope>
    <source>
        <strain evidence="1 2">YTB16</strain>
    </source>
</reference>
<dbReference type="Proteomes" id="UP001447857">
    <property type="component" value="Chromosome"/>
</dbReference>
<keyword evidence="2" id="KW-1185">Reference proteome</keyword>
<dbReference type="RefSeq" id="WP_111287133.1">
    <property type="nucleotide sequence ID" value="NZ_CP147988.1"/>
</dbReference>
<organism evidence="1 2">
    <name type="scientific">Flavobacterium ginsenosidimutans</name>
    <dbReference type="NCBI Taxonomy" id="687844"/>
    <lineage>
        <taxon>Bacteria</taxon>
        <taxon>Pseudomonadati</taxon>
        <taxon>Bacteroidota</taxon>
        <taxon>Flavobacteriia</taxon>
        <taxon>Flavobacteriales</taxon>
        <taxon>Flavobacteriaceae</taxon>
        <taxon>Flavobacterium</taxon>
    </lineage>
</organism>
<accession>A0ABZ2QDA9</accession>
<gene>
    <name evidence="1" type="ORF">V6624_11765</name>
</gene>